<dbReference type="SUPFAM" id="SSF51445">
    <property type="entry name" value="(Trans)glycosidases"/>
    <property type="match status" value="1"/>
</dbReference>
<dbReference type="Proteomes" id="UP001518140">
    <property type="component" value="Unassembled WGS sequence"/>
</dbReference>
<feature type="active site" description="Nucleophile" evidence="4">
    <location>
        <position position="289"/>
    </location>
</feature>
<feature type="domain" description="GH26" evidence="7">
    <location>
        <begin position="66"/>
        <end position="354"/>
    </location>
</feature>
<dbReference type="RefSeq" id="WP_165337670.1">
    <property type="nucleotide sequence ID" value="NZ_JAAKZX010000004.1"/>
</dbReference>
<feature type="compositionally biased region" description="Basic and acidic residues" evidence="5">
    <location>
        <begin position="36"/>
        <end position="45"/>
    </location>
</feature>
<dbReference type="Gene3D" id="3.20.20.80">
    <property type="entry name" value="Glycosidases"/>
    <property type="match status" value="1"/>
</dbReference>
<dbReference type="PANTHER" id="PTHR40079">
    <property type="entry name" value="MANNAN ENDO-1,4-BETA-MANNOSIDASE E-RELATED"/>
    <property type="match status" value="1"/>
</dbReference>
<dbReference type="InterPro" id="IPR017853">
    <property type="entry name" value="GH"/>
</dbReference>
<dbReference type="PROSITE" id="PS51257">
    <property type="entry name" value="PROKAR_LIPOPROTEIN"/>
    <property type="match status" value="1"/>
</dbReference>
<evidence type="ECO:0000313" key="8">
    <source>
        <dbReference type="EMBL" id="NGO40992.1"/>
    </source>
</evidence>
<sequence>MTFSVRSVHTLRTVRALAAALLAGALLAGCSTFSEEGRDQYERSQGEPPAAEGAEGAEGAGGEASESAKSVDQPYDVRPLLEPKKKYLGVAADGAPAKMNAVEDFAKRAGKKPNLMEFYSAWGDQYERELVQNAWDYGAVAYIAWEPFETSLKDIAAGKEDKYIREYASSVKELNLPVAISWAHEMNGFWYPWGTKKTSPADFTAAYKHIHDLFAEEGATQVIWVWSPNVINPMPKVKLKPYWPGDEYVDWVGVIGYYAEYGPHTYKSLYGPTMTQIRTFTKKPFIIAETAAQAGERKPADIKDLFQGTAKRDDVIGFVWFNYDKETDWRISSGPLSQKTFREQAQSDSFGFDVTKP</sequence>
<proteinExistence type="inferred from homology"/>
<dbReference type="Pfam" id="PF02156">
    <property type="entry name" value="Glyco_hydro_26"/>
    <property type="match status" value="1"/>
</dbReference>
<gene>
    <name evidence="8" type="ORF">G6048_02065</name>
</gene>
<dbReference type="InterPro" id="IPR000805">
    <property type="entry name" value="Glyco_hydro_26"/>
</dbReference>
<keyword evidence="9" id="KW-1185">Reference proteome</keyword>
<feature type="chain" id="PRO_5046521301" evidence="6">
    <location>
        <begin position="29"/>
        <end position="357"/>
    </location>
</feature>
<accession>A0ABX0DGJ2</accession>
<dbReference type="InterPro" id="IPR022790">
    <property type="entry name" value="GH26_dom"/>
</dbReference>
<evidence type="ECO:0000313" key="9">
    <source>
        <dbReference type="Proteomes" id="UP001518140"/>
    </source>
</evidence>
<reference evidence="8 9" key="1">
    <citation type="submission" date="2020-02" db="EMBL/GenBank/DDBJ databases">
        <title>Whole-genome analyses of novel actinobacteria.</title>
        <authorList>
            <person name="Sahin N."/>
            <person name="Tokatli A."/>
        </authorList>
    </citation>
    <scope>NUCLEOTIDE SEQUENCE [LARGE SCALE GENOMIC DNA]</scope>
    <source>
        <strain evidence="8 9">YC419</strain>
    </source>
</reference>
<feature type="signal peptide" evidence="6">
    <location>
        <begin position="1"/>
        <end position="28"/>
    </location>
</feature>
<feature type="region of interest" description="Disordered" evidence="5">
    <location>
        <begin position="36"/>
        <end position="75"/>
    </location>
</feature>
<dbReference type="PANTHER" id="PTHR40079:SF4">
    <property type="entry name" value="GH26 DOMAIN-CONTAINING PROTEIN-RELATED"/>
    <property type="match status" value="1"/>
</dbReference>
<keyword evidence="2 4" id="KW-0378">Hydrolase</keyword>
<evidence type="ECO:0000256" key="4">
    <source>
        <dbReference type="PROSITE-ProRule" id="PRU01100"/>
    </source>
</evidence>
<keyword evidence="3 4" id="KW-0326">Glycosidase</keyword>
<dbReference type="PROSITE" id="PS51764">
    <property type="entry name" value="GH26"/>
    <property type="match status" value="1"/>
</dbReference>
<comment type="similarity">
    <text evidence="1 4">Belongs to the glycosyl hydrolase 26 family.</text>
</comment>
<protein>
    <submittedName>
        <fullName evidence="8">Beta-mannanase</fullName>
    </submittedName>
</protein>
<name>A0ABX0DGJ2_9ACTN</name>
<organism evidence="8 9">
    <name type="scientific">Streptomyces ureilyticus</name>
    <dbReference type="NCBI Taxonomy" id="1775131"/>
    <lineage>
        <taxon>Bacteria</taxon>
        <taxon>Bacillati</taxon>
        <taxon>Actinomycetota</taxon>
        <taxon>Actinomycetes</taxon>
        <taxon>Kitasatosporales</taxon>
        <taxon>Streptomycetaceae</taxon>
        <taxon>Streptomyces</taxon>
    </lineage>
</organism>
<evidence type="ECO:0000256" key="1">
    <source>
        <dbReference type="ARBA" id="ARBA00007754"/>
    </source>
</evidence>
<evidence type="ECO:0000259" key="7">
    <source>
        <dbReference type="PROSITE" id="PS51764"/>
    </source>
</evidence>
<evidence type="ECO:0000256" key="6">
    <source>
        <dbReference type="SAM" id="SignalP"/>
    </source>
</evidence>
<evidence type="ECO:0000256" key="3">
    <source>
        <dbReference type="ARBA" id="ARBA00023295"/>
    </source>
</evidence>
<feature type="active site" description="Proton donor" evidence="4">
    <location>
        <position position="185"/>
    </location>
</feature>
<evidence type="ECO:0000256" key="2">
    <source>
        <dbReference type="ARBA" id="ARBA00022801"/>
    </source>
</evidence>
<keyword evidence="6" id="KW-0732">Signal</keyword>
<dbReference type="EMBL" id="JAAKZX010000004">
    <property type="protein sequence ID" value="NGO40992.1"/>
    <property type="molecule type" value="Genomic_DNA"/>
</dbReference>
<evidence type="ECO:0000256" key="5">
    <source>
        <dbReference type="SAM" id="MobiDB-lite"/>
    </source>
</evidence>
<comment type="caution">
    <text evidence="8">The sequence shown here is derived from an EMBL/GenBank/DDBJ whole genome shotgun (WGS) entry which is preliminary data.</text>
</comment>